<keyword evidence="1" id="KW-1133">Transmembrane helix</keyword>
<evidence type="ECO:0000313" key="3">
    <source>
        <dbReference type="Proteomes" id="UP000286732"/>
    </source>
</evidence>
<accession>A0A432GDY5</accession>
<reference evidence="2 3" key="1">
    <citation type="submission" date="2018-06" db="EMBL/GenBank/DDBJ databases">
        <title>Combined omics and stable isotope probing to characterize newly discovered Mariana Back-Arc vent microbial communities.</title>
        <authorList>
            <person name="Trembath-Reichert E."/>
            <person name="Huber J.A."/>
        </authorList>
    </citation>
    <scope>NUCLEOTIDE SEQUENCE [LARGE SCALE GENOMIC DNA]</scope>
    <source>
        <strain evidence="2">MAG 63_2</strain>
    </source>
</reference>
<feature type="transmembrane region" description="Helical" evidence="1">
    <location>
        <begin position="7"/>
        <end position="27"/>
    </location>
</feature>
<dbReference type="InterPro" id="IPR001646">
    <property type="entry name" value="5peptide_repeat"/>
</dbReference>
<organism evidence="2 3">
    <name type="scientific">SAR324 cluster bacterium</name>
    <dbReference type="NCBI Taxonomy" id="2024889"/>
    <lineage>
        <taxon>Bacteria</taxon>
        <taxon>Deltaproteobacteria</taxon>
        <taxon>SAR324 cluster</taxon>
    </lineage>
</organism>
<dbReference type="PANTHER" id="PTHR14136:SF17">
    <property type="entry name" value="BTB_POZ DOMAIN-CONTAINING PROTEIN KCTD9"/>
    <property type="match status" value="1"/>
</dbReference>
<evidence type="ECO:0000313" key="2">
    <source>
        <dbReference type="EMBL" id="RTZ82012.1"/>
    </source>
</evidence>
<dbReference type="PANTHER" id="PTHR14136">
    <property type="entry name" value="BTB_POZ DOMAIN-CONTAINING PROTEIN KCTD9"/>
    <property type="match status" value="1"/>
</dbReference>
<dbReference type="AlphaFoldDB" id="A0A432GDY5"/>
<dbReference type="SUPFAM" id="SSF141571">
    <property type="entry name" value="Pentapeptide repeat-like"/>
    <property type="match status" value="1"/>
</dbReference>
<dbReference type="EMBL" id="QNZM01000064">
    <property type="protein sequence ID" value="RTZ82012.1"/>
    <property type="molecule type" value="Genomic_DNA"/>
</dbReference>
<dbReference type="Proteomes" id="UP000286732">
    <property type="component" value="Unassembled WGS sequence"/>
</dbReference>
<comment type="caution">
    <text evidence="2">The sequence shown here is derived from an EMBL/GenBank/DDBJ whole genome shotgun (WGS) entry which is preliminary data.</text>
</comment>
<dbReference type="Pfam" id="PF00805">
    <property type="entry name" value="Pentapeptide"/>
    <property type="match status" value="2"/>
</dbReference>
<proteinExistence type="predicted"/>
<gene>
    <name evidence="2" type="ORF">DSY98_01705</name>
</gene>
<protein>
    <recommendedName>
        <fullName evidence="4">Pentapeptide repeat-containing protein</fullName>
    </recommendedName>
</protein>
<keyword evidence="1" id="KW-0812">Transmembrane</keyword>
<feature type="transmembrane region" description="Helical" evidence="1">
    <location>
        <begin position="119"/>
        <end position="138"/>
    </location>
</feature>
<dbReference type="Gene3D" id="2.160.20.80">
    <property type="entry name" value="E3 ubiquitin-protein ligase SopA"/>
    <property type="match status" value="1"/>
</dbReference>
<evidence type="ECO:0000256" key="1">
    <source>
        <dbReference type="SAM" id="Phobius"/>
    </source>
</evidence>
<evidence type="ECO:0008006" key="4">
    <source>
        <dbReference type="Google" id="ProtNLM"/>
    </source>
</evidence>
<dbReference type="InterPro" id="IPR051082">
    <property type="entry name" value="Pentapeptide-BTB/POZ_domain"/>
</dbReference>
<sequence length="286" mass="30897">MRIVGILLILIGLPLIGWFGYVELYYLGEVESGFEEQRIKSEEAIISKIKETKDKFNTMKANLKKSNASKKKIAQVDAQLNDLMGGLKENYNKQEKAMNDLFESSISTVRNENFTVESGIAGIIMILIGGMIIGASFMQAKDIVAAKEDYANTEDDKETSIEEYLNSQKLLQAKLLKANLNEANLSEADLSGTNLSGVNLSNVNFSGANLSGTNLSKVDLTGSNLTKADLTGAKLVDANLTGADLTEANLNKANLSGANLSGTNLSKANLTGVNLRNSYLEENLIT</sequence>
<name>A0A432GDY5_9DELT</name>
<keyword evidence="1" id="KW-0472">Membrane</keyword>